<name>A0A0F9RAI0_9ZZZZ</name>
<proteinExistence type="predicted"/>
<organism evidence="1">
    <name type="scientific">marine sediment metagenome</name>
    <dbReference type="NCBI Taxonomy" id="412755"/>
    <lineage>
        <taxon>unclassified sequences</taxon>
        <taxon>metagenomes</taxon>
        <taxon>ecological metagenomes</taxon>
    </lineage>
</organism>
<reference evidence="1" key="1">
    <citation type="journal article" date="2015" name="Nature">
        <title>Complex archaea that bridge the gap between prokaryotes and eukaryotes.</title>
        <authorList>
            <person name="Spang A."/>
            <person name="Saw J.H."/>
            <person name="Jorgensen S.L."/>
            <person name="Zaremba-Niedzwiedzka K."/>
            <person name="Martijn J."/>
            <person name="Lind A.E."/>
            <person name="van Eijk R."/>
            <person name="Schleper C."/>
            <person name="Guy L."/>
            <person name="Ettema T.J."/>
        </authorList>
    </citation>
    <scope>NUCLEOTIDE SEQUENCE</scope>
</reference>
<dbReference type="EMBL" id="LAZR01003821">
    <property type="protein sequence ID" value="KKN14398.1"/>
    <property type="molecule type" value="Genomic_DNA"/>
</dbReference>
<comment type="caution">
    <text evidence="1">The sequence shown here is derived from an EMBL/GenBank/DDBJ whole genome shotgun (WGS) entry which is preliminary data.</text>
</comment>
<dbReference type="InterPro" id="IPR002765">
    <property type="entry name" value="UPF0145_YbjQ-like"/>
</dbReference>
<dbReference type="InterPro" id="IPR035439">
    <property type="entry name" value="UPF0145_dom_sf"/>
</dbReference>
<dbReference type="SUPFAM" id="SSF117782">
    <property type="entry name" value="YbjQ-like"/>
    <property type="match status" value="1"/>
</dbReference>
<dbReference type="Gene3D" id="3.30.110.70">
    <property type="entry name" value="Hypothetical protein apc22750. Chain B"/>
    <property type="match status" value="1"/>
</dbReference>
<accession>A0A0F9RAI0</accession>
<dbReference type="AlphaFoldDB" id="A0A0F9RAI0"/>
<evidence type="ECO:0000313" key="1">
    <source>
        <dbReference type="EMBL" id="KKN14398.1"/>
    </source>
</evidence>
<sequence>MKIKQITITKVVSRNFIMDFVVSLQNLVGANLTAYEKMLDRGMKQIQEELTKRKVELKWYRYEITQLTNGAVSITLYGDKK</sequence>
<dbReference type="Pfam" id="PF01906">
    <property type="entry name" value="YbjQ_1"/>
    <property type="match status" value="1"/>
</dbReference>
<gene>
    <name evidence="1" type="ORF">LCGC14_0996480</name>
</gene>
<protein>
    <submittedName>
        <fullName evidence="1">Uncharacterized protein</fullName>
    </submittedName>
</protein>